<gene>
    <name evidence="3" type="ORF">HQ497_07465</name>
</gene>
<comment type="caution">
    <text evidence="3">The sequence shown here is derived from an EMBL/GenBank/DDBJ whole genome shotgun (WGS) entry which is preliminary data.</text>
</comment>
<dbReference type="InterPro" id="IPR039672">
    <property type="entry name" value="MFS_2"/>
</dbReference>
<name>A0A972VX31_9GAMM</name>
<dbReference type="AlphaFoldDB" id="A0A972VX31"/>
<keyword evidence="2" id="KW-0812">Transmembrane</keyword>
<dbReference type="PANTHER" id="PTHR11328">
    <property type="entry name" value="MAJOR FACILITATOR SUPERFAMILY DOMAIN-CONTAINING PROTEIN"/>
    <property type="match status" value="1"/>
</dbReference>
<evidence type="ECO:0000256" key="1">
    <source>
        <dbReference type="ARBA" id="ARBA00009617"/>
    </source>
</evidence>
<feature type="transmembrane region" description="Helical" evidence="2">
    <location>
        <begin position="177"/>
        <end position="197"/>
    </location>
</feature>
<dbReference type="EMBL" id="JABMOJ010000279">
    <property type="protein sequence ID" value="NQV65186.1"/>
    <property type="molecule type" value="Genomic_DNA"/>
</dbReference>
<evidence type="ECO:0000256" key="2">
    <source>
        <dbReference type="SAM" id="Phobius"/>
    </source>
</evidence>
<evidence type="ECO:0000313" key="4">
    <source>
        <dbReference type="Proteomes" id="UP000754644"/>
    </source>
</evidence>
<dbReference type="GO" id="GO:0015293">
    <property type="term" value="F:symporter activity"/>
    <property type="evidence" value="ECO:0007669"/>
    <property type="project" value="InterPro"/>
</dbReference>
<reference evidence="3" key="1">
    <citation type="submission" date="2020-05" db="EMBL/GenBank/DDBJ databases">
        <title>Sulfur intermediates as new biogeochemical hubs in an aquatic model microbial ecosystem.</title>
        <authorList>
            <person name="Vigneron A."/>
        </authorList>
    </citation>
    <scope>NUCLEOTIDE SEQUENCE</scope>
    <source>
        <strain evidence="3">Bin.250</strain>
    </source>
</reference>
<sequence>MSNNKIVVEGSVDAGLSDAPSGPEKEAPLPLLLKLSYGAPSFAGAAMAIPIGIHLTIFYSDTILVPLGLIALVKALARALDAVTDPLVGWLSDRTKSRWGRRRPWMAVGAPLCAIAFYLMFTPPEQLRGIDAAAWFAVTYTLYYLFHTVYIIPHYGLGPELTLDYHERTTLFGIREVFAVSGTLVAAVMPPILISALGGEREAYTGFSVIFGCLLALLYFNLVWRVQERPEFMARPSNPLIPGVRRVMRNRVFRLLLLVYLIGSVTGAIPGLMMPYFNKYILQPDNPNLWLAIYLATYFGAGLICLPGWIWA</sequence>
<dbReference type="Proteomes" id="UP000754644">
    <property type="component" value="Unassembled WGS sequence"/>
</dbReference>
<protein>
    <submittedName>
        <fullName evidence="3">MFS transporter</fullName>
    </submittedName>
</protein>
<keyword evidence="2" id="KW-1133">Transmembrane helix</keyword>
<comment type="similarity">
    <text evidence="1">Belongs to the sodium:galactoside symporter (TC 2.A.2) family.</text>
</comment>
<keyword evidence="2" id="KW-0472">Membrane</keyword>
<evidence type="ECO:0000313" key="3">
    <source>
        <dbReference type="EMBL" id="NQV65186.1"/>
    </source>
</evidence>
<dbReference type="GO" id="GO:0005886">
    <property type="term" value="C:plasma membrane"/>
    <property type="evidence" value="ECO:0007669"/>
    <property type="project" value="TreeGrafter"/>
</dbReference>
<feature type="transmembrane region" description="Helical" evidence="2">
    <location>
        <begin position="133"/>
        <end position="157"/>
    </location>
</feature>
<dbReference type="PANTHER" id="PTHR11328:SF24">
    <property type="entry name" value="MAJOR FACILITATOR SUPERFAMILY (MFS) PROFILE DOMAIN-CONTAINING PROTEIN"/>
    <property type="match status" value="1"/>
</dbReference>
<dbReference type="Gene3D" id="1.20.1250.20">
    <property type="entry name" value="MFS general substrate transporter like domains"/>
    <property type="match status" value="1"/>
</dbReference>
<feature type="transmembrane region" description="Helical" evidence="2">
    <location>
        <begin position="255"/>
        <end position="277"/>
    </location>
</feature>
<proteinExistence type="inferred from homology"/>
<feature type="non-terminal residue" evidence="3">
    <location>
        <position position="312"/>
    </location>
</feature>
<organism evidence="3 4">
    <name type="scientific">SAR86 cluster bacterium</name>
    <dbReference type="NCBI Taxonomy" id="2030880"/>
    <lineage>
        <taxon>Bacteria</taxon>
        <taxon>Pseudomonadati</taxon>
        <taxon>Pseudomonadota</taxon>
        <taxon>Gammaproteobacteria</taxon>
        <taxon>SAR86 cluster</taxon>
    </lineage>
</organism>
<dbReference type="SUPFAM" id="SSF103473">
    <property type="entry name" value="MFS general substrate transporter"/>
    <property type="match status" value="1"/>
</dbReference>
<dbReference type="GO" id="GO:0008643">
    <property type="term" value="P:carbohydrate transport"/>
    <property type="evidence" value="ECO:0007669"/>
    <property type="project" value="InterPro"/>
</dbReference>
<dbReference type="InterPro" id="IPR036259">
    <property type="entry name" value="MFS_trans_sf"/>
</dbReference>
<feature type="transmembrane region" description="Helical" evidence="2">
    <location>
        <begin position="203"/>
        <end position="224"/>
    </location>
</feature>
<feature type="transmembrane region" description="Helical" evidence="2">
    <location>
        <begin position="289"/>
        <end position="311"/>
    </location>
</feature>
<dbReference type="Pfam" id="PF13347">
    <property type="entry name" value="MFS_2"/>
    <property type="match status" value="1"/>
</dbReference>
<feature type="transmembrane region" description="Helical" evidence="2">
    <location>
        <begin position="104"/>
        <end position="121"/>
    </location>
</feature>
<accession>A0A972VX31</accession>